<keyword evidence="2" id="KW-1185">Reference proteome</keyword>
<gene>
    <name evidence="1" type="ORF">TCAL_14842</name>
</gene>
<reference evidence="1 2" key="1">
    <citation type="journal article" date="2018" name="Nat. Ecol. Evol.">
        <title>Genomic signatures of mitonuclear coevolution across populations of Tigriopus californicus.</title>
        <authorList>
            <person name="Barreto F.S."/>
            <person name="Watson E.T."/>
            <person name="Lima T.G."/>
            <person name="Willett C.S."/>
            <person name="Edmands S."/>
            <person name="Li W."/>
            <person name="Burton R.S."/>
        </authorList>
    </citation>
    <scope>NUCLEOTIDE SEQUENCE [LARGE SCALE GENOMIC DNA]</scope>
    <source>
        <strain evidence="1 2">San Diego</strain>
    </source>
</reference>
<dbReference type="AlphaFoldDB" id="A0A553P4H8"/>
<protein>
    <submittedName>
        <fullName evidence="1">Uncharacterized protein</fullName>
    </submittedName>
</protein>
<sequence length="126" mass="14311">MGIVASLASAPVAVEIFKDELRHQEERRKELKYGHFQVGDTDLIRIKKLTSDLNDNDETMMHNREGAIKASKGVEKIYLTGVYKKKFEYISNKTDKNGTAVLESPYGTKKTPGRKTRSAYPIVRLH</sequence>
<name>A0A553P4H8_TIGCA</name>
<proteinExistence type="predicted"/>
<evidence type="ECO:0000313" key="1">
    <source>
        <dbReference type="EMBL" id="TRY72601.1"/>
    </source>
</evidence>
<dbReference type="EMBL" id="VCGU01000008">
    <property type="protein sequence ID" value="TRY72601.1"/>
    <property type="molecule type" value="Genomic_DNA"/>
</dbReference>
<comment type="caution">
    <text evidence="1">The sequence shown here is derived from an EMBL/GenBank/DDBJ whole genome shotgun (WGS) entry which is preliminary data.</text>
</comment>
<evidence type="ECO:0000313" key="2">
    <source>
        <dbReference type="Proteomes" id="UP000318571"/>
    </source>
</evidence>
<dbReference type="Proteomes" id="UP000318571">
    <property type="component" value="Chromosome 7"/>
</dbReference>
<accession>A0A553P4H8</accession>
<organism evidence="1 2">
    <name type="scientific">Tigriopus californicus</name>
    <name type="common">Marine copepod</name>
    <dbReference type="NCBI Taxonomy" id="6832"/>
    <lineage>
        <taxon>Eukaryota</taxon>
        <taxon>Metazoa</taxon>
        <taxon>Ecdysozoa</taxon>
        <taxon>Arthropoda</taxon>
        <taxon>Crustacea</taxon>
        <taxon>Multicrustacea</taxon>
        <taxon>Hexanauplia</taxon>
        <taxon>Copepoda</taxon>
        <taxon>Harpacticoida</taxon>
        <taxon>Harpacticidae</taxon>
        <taxon>Tigriopus</taxon>
    </lineage>
</organism>